<dbReference type="PROSITE" id="PS50928">
    <property type="entry name" value="ABC_TM1"/>
    <property type="match status" value="1"/>
</dbReference>
<comment type="caution">
    <text evidence="9">The sequence shown here is derived from an EMBL/GenBank/DDBJ whole genome shotgun (WGS) entry which is preliminary data.</text>
</comment>
<comment type="similarity">
    <text evidence="7">Belongs to the binding-protein-dependent transport system permease family.</text>
</comment>
<feature type="transmembrane region" description="Helical" evidence="7">
    <location>
        <begin position="90"/>
        <end position="112"/>
    </location>
</feature>
<dbReference type="InterPro" id="IPR035906">
    <property type="entry name" value="MetI-like_sf"/>
</dbReference>
<evidence type="ECO:0000256" key="3">
    <source>
        <dbReference type="ARBA" id="ARBA00022475"/>
    </source>
</evidence>
<dbReference type="InterPro" id="IPR000515">
    <property type="entry name" value="MetI-like"/>
</dbReference>
<feature type="transmembrane region" description="Helical" evidence="7">
    <location>
        <begin position="219"/>
        <end position="244"/>
    </location>
</feature>
<dbReference type="Proteomes" id="UP001254165">
    <property type="component" value="Unassembled WGS sequence"/>
</dbReference>
<protein>
    <submittedName>
        <fullName evidence="9">Sugar ABC transporter permease</fullName>
    </submittedName>
</protein>
<gene>
    <name evidence="9" type="ORF">QYE77_09385</name>
</gene>
<dbReference type="Gene3D" id="1.10.3720.10">
    <property type="entry name" value="MetI-like"/>
    <property type="match status" value="1"/>
</dbReference>
<dbReference type="InterPro" id="IPR051393">
    <property type="entry name" value="ABC_transporter_permease"/>
</dbReference>
<evidence type="ECO:0000256" key="6">
    <source>
        <dbReference type="ARBA" id="ARBA00023136"/>
    </source>
</evidence>
<dbReference type="PANTHER" id="PTHR30193:SF37">
    <property type="entry name" value="INNER MEMBRANE ABC TRANSPORTER PERMEASE PROTEIN YCJO"/>
    <property type="match status" value="1"/>
</dbReference>
<feature type="domain" description="ABC transmembrane type-1" evidence="8">
    <location>
        <begin position="86"/>
        <end position="300"/>
    </location>
</feature>
<dbReference type="CDD" id="cd06261">
    <property type="entry name" value="TM_PBP2"/>
    <property type="match status" value="1"/>
</dbReference>
<evidence type="ECO:0000256" key="2">
    <source>
        <dbReference type="ARBA" id="ARBA00022448"/>
    </source>
</evidence>
<dbReference type="Pfam" id="PF00528">
    <property type="entry name" value="BPD_transp_1"/>
    <property type="match status" value="1"/>
</dbReference>
<feature type="transmembrane region" description="Helical" evidence="7">
    <location>
        <begin position="278"/>
        <end position="301"/>
    </location>
</feature>
<evidence type="ECO:0000256" key="4">
    <source>
        <dbReference type="ARBA" id="ARBA00022692"/>
    </source>
</evidence>
<keyword evidence="10" id="KW-1185">Reference proteome</keyword>
<evidence type="ECO:0000256" key="7">
    <source>
        <dbReference type="RuleBase" id="RU363032"/>
    </source>
</evidence>
<reference evidence="9 10" key="1">
    <citation type="submission" date="2023-07" db="EMBL/GenBank/DDBJ databases">
        <title>Novel species of Thermanaerothrix with wide hydrolytic capabilities.</title>
        <authorList>
            <person name="Zayulina K.S."/>
            <person name="Podosokorskaya O.A."/>
            <person name="Elcheninov A.G."/>
        </authorList>
    </citation>
    <scope>NUCLEOTIDE SEQUENCE [LARGE SCALE GENOMIC DNA]</scope>
    <source>
        <strain evidence="9 10">4228-RoL</strain>
    </source>
</reference>
<sequence length="311" mass="35283">MQIPISTRYRILRTPFSSYRRSRITFTALLFLLPAFVFFTILVVYPVGQSFYYSLFNWKGFGPAVDYVGFQNYQRILTDKAFIKAVSNGLILVGLSLVIQLPLALAVALMVGRELPGRRLFRTIFFMPFVFSEVITAIMWMGLFNPDPDRGLFNALLVLVGIKPQGWLGDPNQVLGCIFAVLTWKYFGFHMLLYMAGLQNIPKEIEEAALIDGANGRQMIMFVILPLLWGTIRTSIYLSVLGALQQFGIIWVMTKGGPVNASEVMATYMYRYGFVRFWLGYGSAVAIVMLLISLVFSLAYLRLVKQQDYLS</sequence>
<evidence type="ECO:0000313" key="10">
    <source>
        <dbReference type="Proteomes" id="UP001254165"/>
    </source>
</evidence>
<evidence type="ECO:0000259" key="8">
    <source>
        <dbReference type="PROSITE" id="PS50928"/>
    </source>
</evidence>
<name>A0ABU3NQ22_9CHLR</name>
<feature type="transmembrane region" description="Helical" evidence="7">
    <location>
        <begin position="124"/>
        <end position="143"/>
    </location>
</feature>
<organism evidence="9 10">
    <name type="scientific">Thermanaerothrix solaris</name>
    <dbReference type="NCBI Taxonomy" id="3058434"/>
    <lineage>
        <taxon>Bacteria</taxon>
        <taxon>Bacillati</taxon>
        <taxon>Chloroflexota</taxon>
        <taxon>Anaerolineae</taxon>
        <taxon>Anaerolineales</taxon>
        <taxon>Anaerolineaceae</taxon>
        <taxon>Thermanaerothrix</taxon>
    </lineage>
</organism>
<keyword evidence="4 7" id="KW-0812">Transmembrane</keyword>
<keyword evidence="5 7" id="KW-1133">Transmembrane helix</keyword>
<keyword evidence="6 7" id="KW-0472">Membrane</keyword>
<keyword evidence="2 7" id="KW-0813">Transport</keyword>
<dbReference type="PANTHER" id="PTHR30193">
    <property type="entry name" value="ABC TRANSPORTER PERMEASE PROTEIN"/>
    <property type="match status" value="1"/>
</dbReference>
<dbReference type="SUPFAM" id="SSF161098">
    <property type="entry name" value="MetI-like"/>
    <property type="match status" value="1"/>
</dbReference>
<proteinExistence type="inferred from homology"/>
<accession>A0ABU3NQ22</accession>
<feature type="transmembrane region" description="Helical" evidence="7">
    <location>
        <begin position="173"/>
        <end position="198"/>
    </location>
</feature>
<evidence type="ECO:0000313" key="9">
    <source>
        <dbReference type="EMBL" id="MDT8898480.1"/>
    </source>
</evidence>
<comment type="subcellular location">
    <subcellularLocation>
        <location evidence="1 7">Cell membrane</location>
        <topology evidence="1 7">Multi-pass membrane protein</topology>
    </subcellularLocation>
</comment>
<dbReference type="EMBL" id="JAUHMF010000002">
    <property type="protein sequence ID" value="MDT8898480.1"/>
    <property type="molecule type" value="Genomic_DNA"/>
</dbReference>
<dbReference type="RefSeq" id="WP_315625140.1">
    <property type="nucleotide sequence ID" value="NZ_JAUHMF010000002.1"/>
</dbReference>
<feature type="transmembrane region" description="Helical" evidence="7">
    <location>
        <begin position="26"/>
        <end position="48"/>
    </location>
</feature>
<evidence type="ECO:0000256" key="5">
    <source>
        <dbReference type="ARBA" id="ARBA00022989"/>
    </source>
</evidence>
<evidence type="ECO:0000256" key="1">
    <source>
        <dbReference type="ARBA" id="ARBA00004651"/>
    </source>
</evidence>
<keyword evidence="3" id="KW-1003">Cell membrane</keyword>